<protein>
    <recommendedName>
        <fullName evidence="4">SPOR domain-containing protein</fullName>
    </recommendedName>
</protein>
<sequence>MVGESQSNDVQYWYNTRTHEVEKGPQSSWQFRMGPYATEAEARAALERARERSADWDAEDRSWEEG</sequence>
<reference evidence="3" key="1">
    <citation type="journal article" date="2019" name="Int. J. Syst. Evol. Microbiol.">
        <title>The Global Catalogue of Microorganisms (GCM) 10K type strain sequencing project: providing services to taxonomists for standard genome sequencing and annotation.</title>
        <authorList>
            <consortium name="The Broad Institute Genomics Platform"/>
            <consortium name="The Broad Institute Genome Sequencing Center for Infectious Disease"/>
            <person name="Wu L."/>
            <person name="Ma J."/>
        </authorList>
    </citation>
    <scope>NUCLEOTIDE SEQUENCE [LARGE SCALE GENOMIC DNA]</scope>
    <source>
        <strain evidence="3">JCM 15900</strain>
    </source>
</reference>
<proteinExistence type="predicted"/>
<evidence type="ECO:0008006" key="4">
    <source>
        <dbReference type="Google" id="ProtNLM"/>
    </source>
</evidence>
<evidence type="ECO:0000313" key="3">
    <source>
        <dbReference type="Proteomes" id="UP001500984"/>
    </source>
</evidence>
<dbReference type="Proteomes" id="UP001500984">
    <property type="component" value="Unassembled WGS sequence"/>
</dbReference>
<evidence type="ECO:0000256" key="1">
    <source>
        <dbReference type="SAM" id="MobiDB-lite"/>
    </source>
</evidence>
<evidence type="ECO:0000313" key="2">
    <source>
        <dbReference type="EMBL" id="GAA2105677.1"/>
    </source>
</evidence>
<keyword evidence="3" id="KW-1185">Reference proteome</keyword>
<organism evidence="2 3">
    <name type="scientific">Brevibacterium salitolerans</name>
    <dbReference type="NCBI Taxonomy" id="1403566"/>
    <lineage>
        <taxon>Bacteria</taxon>
        <taxon>Bacillati</taxon>
        <taxon>Actinomycetota</taxon>
        <taxon>Actinomycetes</taxon>
        <taxon>Micrococcales</taxon>
        <taxon>Brevibacteriaceae</taxon>
        <taxon>Brevibacterium</taxon>
    </lineage>
</organism>
<feature type="region of interest" description="Disordered" evidence="1">
    <location>
        <begin position="43"/>
        <end position="66"/>
    </location>
</feature>
<dbReference type="EMBL" id="BAAAPZ010000019">
    <property type="protein sequence ID" value="GAA2105677.1"/>
    <property type="molecule type" value="Genomic_DNA"/>
</dbReference>
<accession>A0ABP5ISJ3</accession>
<gene>
    <name evidence="2" type="ORF">GCM10009823_31220</name>
</gene>
<comment type="caution">
    <text evidence="2">The sequence shown here is derived from an EMBL/GenBank/DDBJ whole genome shotgun (WGS) entry which is preliminary data.</text>
</comment>
<name>A0ABP5ISJ3_9MICO</name>
<dbReference type="RefSeq" id="WP_291793662.1">
    <property type="nucleotide sequence ID" value="NZ_BAAAPZ010000019.1"/>
</dbReference>